<dbReference type="PANTHER" id="PTHR19353">
    <property type="entry name" value="FATTY ACID DESATURASE 2"/>
    <property type="match status" value="1"/>
</dbReference>
<dbReference type="CDD" id="cd03506">
    <property type="entry name" value="Delta6-FADS-like"/>
    <property type="match status" value="1"/>
</dbReference>
<gene>
    <name evidence="3" type="ORF">GB883_07655</name>
</gene>
<keyword evidence="1" id="KW-0472">Membrane</keyword>
<dbReference type="Pfam" id="PF00487">
    <property type="entry name" value="FA_desaturase"/>
    <property type="match status" value="1"/>
</dbReference>
<dbReference type="PIRSF" id="PIRSF015921">
    <property type="entry name" value="FA_sphinglp_des"/>
    <property type="match status" value="1"/>
</dbReference>
<dbReference type="GO" id="GO:0016020">
    <property type="term" value="C:membrane"/>
    <property type="evidence" value="ECO:0007669"/>
    <property type="project" value="TreeGrafter"/>
</dbReference>
<feature type="transmembrane region" description="Helical" evidence="1">
    <location>
        <begin position="51"/>
        <end position="69"/>
    </location>
</feature>
<dbReference type="InterPro" id="IPR012171">
    <property type="entry name" value="Fatty_acid_desaturase"/>
</dbReference>
<feature type="transmembrane region" description="Helical" evidence="1">
    <location>
        <begin position="233"/>
        <end position="253"/>
    </location>
</feature>
<dbReference type="RefSeq" id="WP_152201666.1">
    <property type="nucleotide sequence ID" value="NZ_VUKF01000008.1"/>
</dbReference>
<feature type="transmembrane region" description="Helical" evidence="1">
    <location>
        <begin position="75"/>
        <end position="96"/>
    </location>
</feature>
<dbReference type="PANTHER" id="PTHR19353:SF19">
    <property type="entry name" value="DELTA(5) FATTY ACID DESATURASE C-RELATED"/>
    <property type="match status" value="1"/>
</dbReference>
<reference evidence="3 4" key="1">
    <citation type="submission" date="2019-10" db="EMBL/GenBank/DDBJ databases">
        <title>Georgenia wutianyii sp. nov. and Georgenia yuyongxinii sp. nov. isolated from plateau pika (Ochotona curzoniae) in the Qinghai-Tibet plateau of China.</title>
        <authorList>
            <person name="Tian Z."/>
        </authorList>
    </citation>
    <scope>NUCLEOTIDE SEQUENCE [LARGE SCALE GENOMIC DNA]</scope>
    <source>
        <strain evidence="3 4">DSM 21501</strain>
    </source>
</reference>
<dbReference type="AlphaFoldDB" id="A0A7J5UQR7"/>
<organism evidence="3 4">
    <name type="scientific">Georgenia thermotolerans</name>
    <dbReference type="NCBI Taxonomy" id="527326"/>
    <lineage>
        <taxon>Bacteria</taxon>
        <taxon>Bacillati</taxon>
        <taxon>Actinomycetota</taxon>
        <taxon>Actinomycetes</taxon>
        <taxon>Micrococcales</taxon>
        <taxon>Bogoriellaceae</taxon>
        <taxon>Georgenia</taxon>
    </lineage>
</organism>
<evidence type="ECO:0000313" key="3">
    <source>
        <dbReference type="EMBL" id="KAE8764679.1"/>
    </source>
</evidence>
<protein>
    <submittedName>
        <fullName evidence="3">Acyl-CoA desaturase</fullName>
    </submittedName>
</protein>
<sequence>MSSTNESSTAPSATSAQSARERHVSDFTVLTQQVQAVGLMRRRYGYYWSKLVGLVVAGLLLTVGFVLIGDTWWQLLTAVVLAGLLVQISFLGHDAAHRQIFVSGRWNHWVSLVVSNLFAGIGLGWWQRKHNKHHATPNKIDGDPDIAPGIVAFTAQAAEARKTRLTRSLTGWQAWFFFPLLLLEGLNLHFQGMRRLLVRGEVKHRGVELVFLTVRLTGFVALVFYVLSPGKALAFIGVELAVYGLYLGVTFAVNHVGMPIVPADAKIDFLRRQVLMSRNIAGRRWLDTAMGGLNYQIEHHLFPSMARPNLRKVAPLIREYCDQLGVHYTETSLSRACREVAVYINRVGRGGIDVWACPLVTQYRT</sequence>
<feature type="transmembrane region" description="Helical" evidence="1">
    <location>
        <begin position="108"/>
        <end position="126"/>
    </location>
</feature>
<dbReference type="GO" id="GO:0016717">
    <property type="term" value="F:oxidoreductase activity, acting on paired donors, with oxidation of a pair of donors resulting in the reduction of molecular oxygen to two molecules of water"/>
    <property type="evidence" value="ECO:0007669"/>
    <property type="project" value="TreeGrafter"/>
</dbReference>
<proteinExistence type="predicted"/>
<evidence type="ECO:0000259" key="2">
    <source>
        <dbReference type="Pfam" id="PF00487"/>
    </source>
</evidence>
<comment type="caution">
    <text evidence="3">The sequence shown here is derived from an EMBL/GenBank/DDBJ whole genome shotgun (WGS) entry which is preliminary data.</text>
</comment>
<dbReference type="OrthoDB" id="104711at2"/>
<dbReference type="Proteomes" id="UP000451860">
    <property type="component" value="Unassembled WGS sequence"/>
</dbReference>
<evidence type="ECO:0000313" key="4">
    <source>
        <dbReference type="Proteomes" id="UP000451860"/>
    </source>
</evidence>
<feature type="domain" description="Fatty acid desaturase" evidence="2">
    <location>
        <begin position="71"/>
        <end position="331"/>
    </location>
</feature>
<dbReference type="GO" id="GO:0008610">
    <property type="term" value="P:lipid biosynthetic process"/>
    <property type="evidence" value="ECO:0007669"/>
    <property type="project" value="UniProtKB-ARBA"/>
</dbReference>
<feature type="transmembrane region" description="Helical" evidence="1">
    <location>
        <begin position="172"/>
        <end position="188"/>
    </location>
</feature>
<name>A0A7J5UQR7_9MICO</name>
<evidence type="ECO:0000256" key="1">
    <source>
        <dbReference type="SAM" id="Phobius"/>
    </source>
</evidence>
<dbReference type="InterPro" id="IPR005804">
    <property type="entry name" value="FA_desaturase_dom"/>
</dbReference>
<keyword evidence="1" id="KW-1133">Transmembrane helix</keyword>
<keyword evidence="1" id="KW-0812">Transmembrane</keyword>
<accession>A0A7J5UQR7</accession>
<feature type="transmembrane region" description="Helical" evidence="1">
    <location>
        <begin position="209"/>
        <end position="227"/>
    </location>
</feature>
<dbReference type="EMBL" id="WHJE01000025">
    <property type="protein sequence ID" value="KAE8764679.1"/>
    <property type="molecule type" value="Genomic_DNA"/>
</dbReference>
<keyword evidence="4" id="KW-1185">Reference proteome</keyword>